<feature type="domain" description="DNA polymerase III beta sliding clamp N-terminal" evidence="9">
    <location>
        <begin position="21"/>
        <end position="115"/>
    </location>
</feature>
<dbReference type="GO" id="GO:0003887">
    <property type="term" value="F:DNA-directed DNA polymerase activity"/>
    <property type="evidence" value="ECO:0007669"/>
    <property type="project" value="UniProtKB-KW"/>
</dbReference>
<reference evidence="10" key="2">
    <citation type="submission" date="2019-04" db="EMBL/GenBank/DDBJ databases">
        <authorList>
            <person name="Howe K."/>
            <person name="Paulini M."/>
            <person name="Williams G."/>
        </authorList>
    </citation>
    <scope>NUCLEOTIDE SEQUENCE [LARGE SCALE GENOMIC DNA]</scope>
    <source>
        <strain evidence="10">FR3</strain>
    </source>
</reference>
<dbReference type="SUPFAM" id="SSF53383">
    <property type="entry name" value="PLP-dependent transferases"/>
    <property type="match status" value="1"/>
</dbReference>
<dbReference type="InterPro" id="IPR022634">
    <property type="entry name" value="DNA_polIII_beta_N"/>
</dbReference>
<keyword evidence="4" id="KW-0808">Transferase</keyword>
<dbReference type="STRING" id="6279.A0A5S6PCG6"/>
<reference evidence="12" key="3">
    <citation type="submission" date="2019-12" db="UniProtKB">
        <authorList>
            <consortium name="WormBaseParasite"/>
        </authorList>
    </citation>
    <scope>IDENTIFICATION</scope>
</reference>
<keyword evidence="8" id="KW-0238">DNA-binding</keyword>
<evidence type="ECO:0000256" key="3">
    <source>
        <dbReference type="ARBA" id="ARBA00022490"/>
    </source>
</evidence>
<evidence type="ECO:0000256" key="5">
    <source>
        <dbReference type="ARBA" id="ARBA00022695"/>
    </source>
</evidence>
<dbReference type="InterPro" id="IPR046938">
    <property type="entry name" value="DNA_clamp_sf"/>
</dbReference>
<gene>
    <name evidence="10 12" type="primary">Bm17129</name>
    <name evidence="10" type="ORF">BM_BM17129</name>
</gene>
<dbReference type="GO" id="GO:0003677">
    <property type="term" value="F:DNA binding"/>
    <property type="evidence" value="ECO:0007669"/>
    <property type="project" value="UniProtKB-KW"/>
</dbReference>
<comment type="similarity">
    <text evidence="2">Belongs to the beta sliding clamp family.</text>
</comment>
<evidence type="ECO:0000256" key="6">
    <source>
        <dbReference type="ARBA" id="ARBA00022705"/>
    </source>
</evidence>
<keyword evidence="7" id="KW-0239">DNA-directed DNA polymerase</keyword>
<dbReference type="EMBL" id="CAAKNF010000008">
    <property type="protein sequence ID" value="VIP00002.1"/>
    <property type="molecule type" value="Genomic_DNA"/>
</dbReference>
<dbReference type="Gene3D" id="3.40.640.10">
    <property type="entry name" value="Type I PLP-dependent aspartate aminotransferase-like (Major domain)"/>
    <property type="match status" value="1"/>
</dbReference>
<sequence length="212" mass="22978">MSQVGGIDVEIKKQSSVCKQMRFSIDRTSLLSTLSRVSGVVERRNAIDILACINIKAQHGSIKLMATDLDISIFSSLAADVSTEGEVKVSAHTLHDIVKKLPADLDVNFEDARDNIRSAIGVPSNKEIVFTSGATEANSLVMKGIAGFQHVISAVEHPSILNSACNPHIIPVNQGGIVDLLALERILSELKGNMVWLQLQQSISFFLLTLYP</sequence>
<reference evidence="11" key="1">
    <citation type="journal article" date="2007" name="Science">
        <title>Draft genome of the filarial nematode parasite Brugia malayi.</title>
        <authorList>
            <person name="Ghedin E."/>
            <person name="Wang S."/>
            <person name="Spiro D."/>
            <person name="Caler E."/>
            <person name="Zhao Q."/>
            <person name="Crabtree J."/>
            <person name="Allen J.E."/>
            <person name="Delcher A.L."/>
            <person name="Guiliano D.B."/>
            <person name="Miranda-Saavedra D."/>
            <person name="Angiuoli S.V."/>
            <person name="Creasy T."/>
            <person name="Amedeo P."/>
            <person name="Haas B."/>
            <person name="El-Sayed N.M."/>
            <person name="Wortman J.R."/>
            <person name="Feldblyum T."/>
            <person name="Tallon L."/>
            <person name="Schatz M."/>
            <person name="Shumway M."/>
            <person name="Koo H."/>
            <person name="Salzberg S.L."/>
            <person name="Schobel S."/>
            <person name="Pertea M."/>
            <person name="Pop M."/>
            <person name="White O."/>
            <person name="Barton G.J."/>
            <person name="Carlow C.K."/>
            <person name="Crawford M.J."/>
            <person name="Daub J."/>
            <person name="Dimmic M.W."/>
            <person name="Estes C.F."/>
            <person name="Foster J.M."/>
            <person name="Ganatra M."/>
            <person name="Gregory W.F."/>
            <person name="Johnson N.M."/>
            <person name="Jin J."/>
            <person name="Komuniecki R."/>
            <person name="Korf I."/>
            <person name="Kumar S."/>
            <person name="Laney S."/>
            <person name="Li B.W."/>
            <person name="Li W."/>
            <person name="Lindblom T.H."/>
            <person name="Lustigman S."/>
            <person name="Ma D."/>
            <person name="Maina C.V."/>
            <person name="Martin D.M."/>
            <person name="McCarter J.P."/>
            <person name="McReynolds L."/>
            <person name="Mitreva M."/>
            <person name="Nutman T.B."/>
            <person name="Parkinson J."/>
            <person name="Peregrin-Alvarez J.M."/>
            <person name="Poole C."/>
            <person name="Ren Q."/>
            <person name="Saunders L."/>
            <person name="Sluder A.E."/>
            <person name="Smith K."/>
            <person name="Stanke M."/>
            <person name="Unnasch T.R."/>
            <person name="Ware J."/>
            <person name="Wei A.D."/>
            <person name="Weil G."/>
            <person name="Williams D.J."/>
            <person name="Zhang Y."/>
            <person name="Williams S.A."/>
            <person name="Fraser-Liggett C."/>
            <person name="Slatko B."/>
            <person name="Blaxter M.L."/>
            <person name="Scott A.L."/>
        </authorList>
    </citation>
    <scope>NUCLEOTIDE SEQUENCE</scope>
    <source>
        <strain evidence="11">FR3</strain>
    </source>
</reference>
<evidence type="ECO:0000256" key="8">
    <source>
        <dbReference type="ARBA" id="ARBA00023125"/>
    </source>
</evidence>
<dbReference type="GO" id="GO:0009360">
    <property type="term" value="C:DNA polymerase III complex"/>
    <property type="evidence" value="ECO:0007669"/>
    <property type="project" value="InterPro"/>
</dbReference>
<evidence type="ECO:0000313" key="11">
    <source>
        <dbReference type="Proteomes" id="UP000006672"/>
    </source>
</evidence>
<dbReference type="GO" id="GO:0008408">
    <property type="term" value="F:3'-5' exonuclease activity"/>
    <property type="evidence" value="ECO:0007669"/>
    <property type="project" value="InterPro"/>
</dbReference>
<dbReference type="CDD" id="cd00140">
    <property type="entry name" value="beta_clamp"/>
    <property type="match status" value="1"/>
</dbReference>
<dbReference type="RefSeq" id="XP_042938770.1">
    <property type="nucleotide sequence ID" value="XM_043082836.1"/>
</dbReference>
<dbReference type="InterPro" id="IPR015421">
    <property type="entry name" value="PyrdxlP-dep_Trfase_major"/>
</dbReference>
<accession>A0A5S6PCG6</accession>
<dbReference type="InterPro" id="IPR015424">
    <property type="entry name" value="PyrdxlP-dep_Trfase"/>
</dbReference>
<dbReference type="PANTHER" id="PTHR30478:SF0">
    <property type="entry name" value="BETA SLIDING CLAMP"/>
    <property type="match status" value="1"/>
</dbReference>
<dbReference type="Proteomes" id="UP000006672">
    <property type="component" value="Unassembled WGS sequence"/>
</dbReference>
<dbReference type="AlphaFoldDB" id="A0A4E9FSY4"/>
<evidence type="ECO:0000313" key="12">
    <source>
        <dbReference type="WBParaSite" id="Bm17129.1"/>
    </source>
</evidence>
<dbReference type="Pfam" id="PF00712">
    <property type="entry name" value="DNA_pol3_beta"/>
    <property type="match status" value="1"/>
</dbReference>
<comment type="subcellular location">
    <subcellularLocation>
        <location evidence="1">Cytoplasm</location>
    </subcellularLocation>
</comment>
<keyword evidence="6" id="KW-0235">DNA replication</keyword>
<evidence type="ECO:0000256" key="7">
    <source>
        <dbReference type="ARBA" id="ARBA00022932"/>
    </source>
</evidence>
<evidence type="ECO:0000259" key="9">
    <source>
        <dbReference type="Pfam" id="PF00712"/>
    </source>
</evidence>
<proteinExistence type="inferred from homology"/>
<accession>A0A4E9FSY4</accession>
<dbReference type="OrthoDB" id="448575at2759"/>
<dbReference type="InterPro" id="IPR001001">
    <property type="entry name" value="DNA_polIII_beta"/>
</dbReference>
<protein>
    <submittedName>
        <fullName evidence="12">DNA polymerase III beta sliding clamp N-terminal domain-containing protein</fullName>
    </submittedName>
</protein>
<keyword evidence="3" id="KW-0963">Cytoplasm</keyword>
<dbReference type="GeneID" id="66058609"/>
<dbReference type="WBParaSite" id="Bm17129.1">
    <property type="protein sequence ID" value="Bm17129.1"/>
    <property type="gene ID" value="WBGene00268273"/>
</dbReference>
<dbReference type="PANTHER" id="PTHR30478">
    <property type="entry name" value="DNA POLYMERASE III SUBUNIT BETA"/>
    <property type="match status" value="1"/>
</dbReference>
<dbReference type="Gene3D" id="3.10.150.10">
    <property type="entry name" value="DNA Polymerase III, subunit A, domain 2"/>
    <property type="match status" value="1"/>
</dbReference>
<dbReference type="SUPFAM" id="SSF55979">
    <property type="entry name" value="DNA clamp"/>
    <property type="match status" value="1"/>
</dbReference>
<evidence type="ECO:0000256" key="4">
    <source>
        <dbReference type="ARBA" id="ARBA00022679"/>
    </source>
</evidence>
<evidence type="ECO:0000256" key="1">
    <source>
        <dbReference type="ARBA" id="ARBA00004496"/>
    </source>
</evidence>
<evidence type="ECO:0000313" key="10">
    <source>
        <dbReference type="EMBL" id="VIP00002.1"/>
    </source>
</evidence>
<dbReference type="CTD" id="66058609"/>
<dbReference type="GO" id="GO:0005737">
    <property type="term" value="C:cytoplasm"/>
    <property type="evidence" value="ECO:0007669"/>
    <property type="project" value="UniProtKB-SubCell"/>
</dbReference>
<evidence type="ECO:0000256" key="2">
    <source>
        <dbReference type="ARBA" id="ARBA00010752"/>
    </source>
</evidence>
<dbReference type="GO" id="GO:0006271">
    <property type="term" value="P:DNA strand elongation involved in DNA replication"/>
    <property type="evidence" value="ECO:0007669"/>
    <property type="project" value="TreeGrafter"/>
</dbReference>
<keyword evidence="11" id="KW-1185">Reference proteome</keyword>
<keyword evidence="5" id="KW-0548">Nucleotidyltransferase</keyword>
<dbReference type="KEGG" id="bmy:BM_BM17129"/>
<name>A0A4E9FSY4_BRUMA</name>
<organism evidence="10">
    <name type="scientific">Brugia malayi</name>
    <name type="common">Filarial nematode worm</name>
    <dbReference type="NCBI Taxonomy" id="6279"/>
    <lineage>
        <taxon>Eukaryota</taxon>
        <taxon>Metazoa</taxon>
        <taxon>Ecdysozoa</taxon>
        <taxon>Nematoda</taxon>
        <taxon>Chromadorea</taxon>
        <taxon>Rhabditida</taxon>
        <taxon>Spirurina</taxon>
        <taxon>Spiruromorpha</taxon>
        <taxon>Filarioidea</taxon>
        <taxon>Onchocercidae</taxon>
        <taxon>Brugia</taxon>
    </lineage>
</organism>